<evidence type="ECO:0000313" key="2">
    <source>
        <dbReference type="Proteomes" id="UP001311915"/>
    </source>
</evidence>
<sequence length="93" mass="11131">MRSPYTSWEYGILPSHRSLILDLTFLAKWARNLLINRSFQKSLLQSDLLMTLFRNMSLYHLKSVNFLQYKLFRISKLLSWKRRGSPTKCFAML</sequence>
<evidence type="ECO:0000313" key="1">
    <source>
        <dbReference type="EMBL" id="KAK4707375.1"/>
    </source>
</evidence>
<dbReference type="Proteomes" id="UP001311915">
    <property type="component" value="Unassembled WGS sequence"/>
</dbReference>
<reference evidence="1 2" key="1">
    <citation type="submission" date="2023-10" db="EMBL/GenBank/DDBJ databases">
        <title>Genome-Wide Identification Analysis in wild type Solanum Pinnatisectum Reveals Some Genes Defensing Phytophthora Infestans.</title>
        <authorList>
            <person name="Sun C."/>
        </authorList>
    </citation>
    <scope>NUCLEOTIDE SEQUENCE [LARGE SCALE GENOMIC DNA]</scope>
    <source>
        <strain evidence="1">LQN</strain>
        <tissue evidence="1">Leaf</tissue>
    </source>
</reference>
<proteinExistence type="predicted"/>
<keyword evidence="2" id="KW-1185">Reference proteome</keyword>
<dbReference type="EMBL" id="JAWPEI010000017">
    <property type="protein sequence ID" value="KAK4707375.1"/>
    <property type="molecule type" value="Genomic_DNA"/>
</dbReference>
<comment type="caution">
    <text evidence="1">The sequence shown here is derived from an EMBL/GenBank/DDBJ whole genome shotgun (WGS) entry which is preliminary data.</text>
</comment>
<protein>
    <submittedName>
        <fullName evidence="1">Uncharacterized protein</fullName>
    </submittedName>
</protein>
<dbReference type="AlphaFoldDB" id="A0AAV9K494"/>
<organism evidence="1 2">
    <name type="scientific">Solanum pinnatisectum</name>
    <name type="common">tansyleaf nightshade</name>
    <dbReference type="NCBI Taxonomy" id="50273"/>
    <lineage>
        <taxon>Eukaryota</taxon>
        <taxon>Viridiplantae</taxon>
        <taxon>Streptophyta</taxon>
        <taxon>Embryophyta</taxon>
        <taxon>Tracheophyta</taxon>
        <taxon>Spermatophyta</taxon>
        <taxon>Magnoliopsida</taxon>
        <taxon>eudicotyledons</taxon>
        <taxon>Gunneridae</taxon>
        <taxon>Pentapetalae</taxon>
        <taxon>asterids</taxon>
        <taxon>lamiids</taxon>
        <taxon>Solanales</taxon>
        <taxon>Solanaceae</taxon>
        <taxon>Solanoideae</taxon>
        <taxon>Solaneae</taxon>
        <taxon>Solanum</taxon>
    </lineage>
</organism>
<name>A0AAV9K494_9SOLN</name>
<gene>
    <name evidence="1" type="ORF">R3W88_033064</name>
</gene>
<accession>A0AAV9K494</accession>